<dbReference type="AlphaFoldDB" id="A0A928Z3Y1"/>
<protein>
    <submittedName>
        <fullName evidence="3">NAD-dependent epimerase/dehydratase family protein</fullName>
    </submittedName>
</protein>
<dbReference type="Gene3D" id="3.40.50.720">
    <property type="entry name" value="NAD(P)-binding Rossmann-like Domain"/>
    <property type="match status" value="2"/>
</dbReference>
<dbReference type="Pfam" id="PF01370">
    <property type="entry name" value="Epimerase"/>
    <property type="match status" value="1"/>
</dbReference>
<evidence type="ECO:0000313" key="4">
    <source>
        <dbReference type="Proteomes" id="UP000625316"/>
    </source>
</evidence>
<dbReference type="InterPro" id="IPR001509">
    <property type="entry name" value="Epimerase_deHydtase"/>
</dbReference>
<sequence length="702" mass="77897">MTQVAILGAGYIADYHVKALRRLDGVEVRAICDLNQNLAQQFASSHGIPKTYGDLGTMLSQENLDVVHVLTPPHIHFPTAQQILNAGVDTFIEKPLCHTVEACQTLRQQAIDQGRQIGVSHNFLYFPAYEKLTAAIAAGELGQLDQVDIIWNKPLGAVRGGPFGLWMLQSPTNILFEVCPHSFSHALHLVGEPDTLHVDAYDKVDLPRGLAFYRRWDIQARRGNVAMRLRFSFIDGYPEHYIMVRGTHGSAIVDFERNLYQFKSHTPYMLDLDRFANTWKPAKEELAQGVQTLGGVVLSKMKLTQQTAPFAESIARTVADFYQHRGGTLDERVASVMGEGTVKLAERIAAAANLPIPTPTHPETVADLPKSTVLVLGGTGFIGQALVKRLREDGYGVRLLSRNPNGCPPAVLKLGVEVVRGDFTKPETIDAAMSGIEYVLHLARGNGKTWEDYQKTDVEPTRQLAELCLKHKIKRLVYTSSVAIYNASNAKTVINEETLADPGMMRVAPYSRSKVENENQLLELHKTQGLPVVITRPGVVLGVGGNPYHWGIAAWNYTSVCNLWGKGENPLPIVLVDDIADALVKAMTQPQIEGETYNLASRPCISANDYIDEIEHQAHVKIRRVPLSARRMYTMSLLKWGLKKVGRDRHAAFPSYADCAGRRLASQFDCSKAERELGWQPVTDRELLVSEGIHLPVKEWLS</sequence>
<comment type="caution">
    <text evidence="3">The sequence shown here is derived from an EMBL/GenBank/DDBJ whole genome shotgun (WGS) entry which is preliminary data.</text>
</comment>
<name>A0A928Z3Y1_9CYAN</name>
<dbReference type="Gene3D" id="3.30.360.10">
    <property type="entry name" value="Dihydrodipicolinate Reductase, domain 2"/>
    <property type="match status" value="1"/>
</dbReference>
<dbReference type="SUPFAM" id="SSF55347">
    <property type="entry name" value="Glyceraldehyde-3-phosphate dehydrogenase-like, C-terminal domain"/>
    <property type="match status" value="1"/>
</dbReference>
<gene>
    <name evidence="3" type="ORF">IQ266_08425</name>
</gene>
<dbReference type="GO" id="GO:0000166">
    <property type="term" value="F:nucleotide binding"/>
    <property type="evidence" value="ECO:0007669"/>
    <property type="project" value="InterPro"/>
</dbReference>
<accession>A0A928Z3Y1</accession>
<dbReference type="EMBL" id="JADEXQ010000021">
    <property type="protein sequence ID" value="MBE9029750.1"/>
    <property type="molecule type" value="Genomic_DNA"/>
</dbReference>
<dbReference type="Pfam" id="PF01408">
    <property type="entry name" value="GFO_IDH_MocA"/>
    <property type="match status" value="1"/>
</dbReference>
<feature type="domain" description="Gfo/Idh/MocA-like oxidoreductase N-terminal" evidence="2">
    <location>
        <begin position="3"/>
        <end position="121"/>
    </location>
</feature>
<dbReference type="PANTHER" id="PTHR48079">
    <property type="entry name" value="PROTEIN YEEZ"/>
    <property type="match status" value="1"/>
</dbReference>
<dbReference type="GO" id="GO:0005737">
    <property type="term" value="C:cytoplasm"/>
    <property type="evidence" value="ECO:0007669"/>
    <property type="project" value="TreeGrafter"/>
</dbReference>
<dbReference type="InterPro" id="IPR000683">
    <property type="entry name" value="Gfo/Idh/MocA-like_OxRdtase_N"/>
</dbReference>
<dbReference type="SUPFAM" id="SSF51735">
    <property type="entry name" value="NAD(P)-binding Rossmann-fold domains"/>
    <property type="match status" value="2"/>
</dbReference>
<keyword evidence="4" id="KW-1185">Reference proteome</keyword>
<feature type="domain" description="NAD-dependent epimerase/dehydratase" evidence="1">
    <location>
        <begin position="373"/>
        <end position="600"/>
    </location>
</feature>
<dbReference type="InterPro" id="IPR051783">
    <property type="entry name" value="NAD(P)-dependent_oxidoreduct"/>
</dbReference>
<organism evidence="3 4">
    <name type="scientific">Romeriopsis navalis LEGE 11480</name>
    <dbReference type="NCBI Taxonomy" id="2777977"/>
    <lineage>
        <taxon>Bacteria</taxon>
        <taxon>Bacillati</taxon>
        <taxon>Cyanobacteriota</taxon>
        <taxon>Cyanophyceae</taxon>
        <taxon>Leptolyngbyales</taxon>
        <taxon>Leptolyngbyaceae</taxon>
        <taxon>Romeriopsis</taxon>
        <taxon>Romeriopsis navalis</taxon>
    </lineage>
</organism>
<dbReference type="InterPro" id="IPR036291">
    <property type="entry name" value="NAD(P)-bd_dom_sf"/>
</dbReference>
<dbReference type="Proteomes" id="UP000625316">
    <property type="component" value="Unassembled WGS sequence"/>
</dbReference>
<dbReference type="GO" id="GO:0004029">
    <property type="term" value="F:aldehyde dehydrogenase (NAD+) activity"/>
    <property type="evidence" value="ECO:0007669"/>
    <property type="project" value="TreeGrafter"/>
</dbReference>
<proteinExistence type="predicted"/>
<evidence type="ECO:0000313" key="3">
    <source>
        <dbReference type="EMBL" id="MBE9029750.1"/>
    </source>
</evidence>
<reference evidence="3" key="1">
    <citation type="submission" date="2020-10" db="EMBL/GenBank/DDBJ databases">
        <authorList>
            <person name="Castelo-Branco R."/>
            <person name="Eusebio N."/>
            <person name="Adriana R."/>
            <person name="Vieira A."/>
            <person name="Brugerolle De Fraissinette N."/>
            <person name="Rezende De Castro R."/>
            <person name="Schneider M.P."/>
            <person name="Vasconcelos V."/>
            <person name="Leao P.N."/>
        </authorList>
    </citation>
    <scope>NUCLEOTIDE SEQUENCE</scope>
    <source>
        <strain evidence="3">LEGE 11480</strain>
    </source>
</reference>
<evidence type="ECO:0000259" key="1">
    <source>
        <dbReference type="Pfam" id="PF01370"/>
    </source>
</evidence>
<dbReference type="PANTHER" id="PTHR48079:SF6">
    <property type="entry name" value="NAD(P)-BINDING DOMAIN-CONTAINING PROTEIN-RELATED"/>
    <property type="match status" value="1"/>
</dbReference>
<evidence type="ECO:0000259" key="2">
    <source>
        <dbReference type="Pfam" id="PF01408"/>
    </source>
</evidence>